<evidence type="ECO:0000313" key="4">
    <source>
        <dbReference type="Proteomes" id="UP000280861"/>
    </source>
</evidence>
<feature type="region of interest" description="Disordered" evidence="1">
    <location>
        <begin position="1"/>
        <end position="81"/>
    </location>
</feature>
<dbReference type="OrthoDB" id="3831145at2"/>
<feature type="transmembrane region" description="Helical" evidence="2">
    <location>
        <begin position="149"/>
        <end position="169"/>
    </location>
</feature>
<evidence type="ECO:0000313" key="3">
    <source>
        <dbReference type="EMBL" id="VDC24536.1"/>
    </source>
</evidence>
<protein>
    <submittedName>
        <fullName evidence="3">Uncharacterized protein</fullName>
    </submittedName>
</protein>
<reference evidence="3 4" key="1">
    <citation type="submission" date="2018-11" db="EMBL/GenBank/DDBJ databases">
        <authorList>
            <person name="Criscuolo A."/>
        </authorList>
    </citation>
    <scope>NUCLEOTIDE SEQUENCE [LARGE SCALE GENOMIC DNA]</scope>
    <source>
        <strain evidence="3">AT11b</strain>
    </source>
</reference>
<dbReference type="EMBL" id="UXAU01000020">
    <property type="protein sequence ID" value="VDC24536.1"/>
    <property type="molecule type" value="Genomic_DNA"/>
</dbReference>
<evidence type="ECO:0000256" key="1">
    <source>
        <dbReference type="SAM" id="MobiDB-lite"/>
    </source>
</evidence>
<organism evidence="3 4">
    <name type="scientific">Arthrobacter ulcerisalmonis</name>
    <dbReference type="NCBI Taxonomy" id="2483813"/>
    <lineage>
        <taxon>Bacteria</taxon>
        <taxon>Bacillati</taxon>
        <taxon>Actinomycetota</taxon>
        <taxon>Actinomycetes</taxon>
        <taxon>Micrococcales</taxon>
        <taxon>Micrococcaceae</taxon>
        <taxon>Arthrobacter</taxon>
    </lineage>
</organism>
<evidence type="ECO:0000256" key="2">
    <source>
        <dbReference type="SAM" id="Phobius"/>
    </source>
</evidence>
<accession>A0A3P5X1Q2</accession>
<dbReference type="RefSeq" id="WP_124091340.1">
    <property type="nucleotide sequence ID" value="NZ_CBCRYA010000004.1"/>
</dbReference>
<keyword evidence="2" id="KW-1133">Transmembrane helix</keyword>
<dbReference type="AlphaFoldDB" id="A0A3P5X1Q2"/>
<keyword evidence="2" id="KW-0812">Transmembrane</keyword>
<feature type="compositionally biased region" description="Low complexity" evidence="1">
    <location>
        <begin position="52"/>
        <end position="63"/>
    </location>
</feature>
<sequence>MSTPPVPNDPQSGNTPSGQPQYGRNAPQYGQNAQPNPPQYGQNAPQYGQNAPQYGQNAPQYGQPQPPAFGQPAPYASPYGAAPEGPRTIPAQVLLSFKMILVAGALSAIASLVLAFTGAPFFNKMMVEQMAGTGQSLPDGFSEMVESSLVFGGIVGALISIGLYCLVAFPVKKGKNWARILGTVFAVLSIFGLFGGLFAFGALYGILQLVSILLGVAAIVLLYLPANSPYFSKQNPNFSAGAPYGR</sequence>
<dbReference type="Proteomes" id="UP000280861">
    <property type="component" value="Unassembled WGS sequence"/>
</dbReference>
<feature type="compositionally biased region" description="Polar residues" evidence="1">
    <location>
        <begin position="9"/>
        <end position="51"/>
    </location>
</feature>
<proteinExistence type="predicted"/>
<feature type="transmembrane region" description="Helical" evidence="2">
    <location>
        <begin position="100"/>
        <end position="122"/>
    </location>
</feature>
<feature type="compositionally biased region" description="Low complexity" evidence="1">
    <location>
        <begin position="70"/>
        <end position="81"/>
    </location>
</feature>
<feature type="transmembrane region" description="Helical" evidence="2">
    <location>
        <begin position="206"/>
        <end position="224"/>
    </location>
</feature>
<name>A0A3P5X1Q2_9MICC</name>
<gene>
    <name evidence="3" type="ORF">PSET11_01376</name>
</gene>
<feature type="transmembrane region" description="Helical" evidence="2">
    <location>
        <begin position="181"/>
        <end position="200"/>
    </location>
</feature>
<keyword evidence="2" id="KW-0472">Membrane</keyword>
<keyword evidence="4" id="KW-1185">Reference proteome</keyword>